<reference evidence="5" key="1">
    <citation type="submission" date="2021-01" db="EMBL/GenBank/DDBJ databases">
        <title>Microvirga sp.</title>
        <authorList>
            <person name="Kim M.K."/>
        </authorList>
    </citation>
    <scope>NUCLEOTIDE SEQUENCE</scope>
    <source>
        <strain evidence="5">5420S-16</strain>
    </source>
</reference>
<comment type="caution">
    <text evidence="5">The sequence shown here is derived from an EMBL/GenBank/DDBJ whole genome shotgun (WGS) entry which is preliminary data.</text>
</comment>
<feature type="DNA-binding region" description="H-T-H motif" evidence="2">
    <location>
        <begin position="61"/>
        <end position="80"/>
    </location>
</feature>
<dbReference type="PANTHER" id="PTHR30055:SF223">
    <property type="entry name" value="HTH-TYPE TRANSCRIPTIONAL REGULATOR UIDR"/>
    <property type="match status" value="1"/>
</dbReference>
<feature type="region of interest" description="Disordered" evidence="3">
    <location>
        <begin position="18"/>
        <end position="38"/>
    </location>
</feature>
<dbReference type="InterPro" id="IPR009057">
    <property type="entry name" value="Homeodomain-like_sf"/>
</dbReference>
<proteinExistence type="predicted"/>
<dbReference type="Pfam" id="PF00440">
    <property type="entry name" value="TetR_N"/>
    <property type="match status" value="1"/>
</dbReference>
<dbReference type="EMBL" id="JAEQMY010000001">
    <property type="protein sequence ID" value="MBL0402550.1"/>
    <property type="molecule type" value="Genomic_DNA"/>
</dbReference>
<dbReference type="PANTHER" id="PTHR30055">
    <property type="entry name" value="HTH-TYPE TRANSCRIPTIONAL REGULATOR RUTR"/>
    <property type="match status" value="1"/>
</dbReference>
<evidence type="ECO:0000259" key="4">
    <source>
        <dbReference type="PROSITE" id="PS50977"/>
    </source>
</evidence>
<dbReference type="SUPFAM" id="SSF46689">
    <property type="entry name" value="Homeodomain-like"/>
    <property type="match status" value="1"/>
</dbReference>
<organism evidence="5 6">
    <name type="scientific">Microvirga aerilata</name>
    <dbReference type="NCBI Taxonomy" id="670292"/>
    <lineage>
        <taxon>Bacteria</taxon>
        <taxon>Pseudomonadati</taxon>
        <taxon>Pseudomonadota</taxon>
        <taxon>Alphaproteobacteria</taxon>
        <taxon>Hyphomicrobiales</taxon>
        <taxon>Methylobacteriaceae</taxon>
        <taxon>Microvirga</taxon>
    </lineage>
</organism>
<gene>
    <name evidence="5" type="ORF">JKG68_01050</name>
</gene>
<keyword evidence="1 2" id="KW-0238">DNA-binding</keyword>
<dbReference type="Gene3D" id="1.10.357.10">
    <property type="entry name" value="Tetracycline Repressor, domain 2"/>
    <property type="match status" value="1"/>
</dbReference>
<accession>A0A936Z882</accession>
<evidence type="ECO:0000256" key="1">
    <source>
        <dbReference type="ARBA" id="ARBA00023125"/>
    </source>
</evidence>
<dbReference type="GO" id="GO:0000976">
    <property type="term" value="F:transcription cis-regulatory region binding"/>
    <property type="evidence" value="ECO:0007669"/>
    <property type="project" value="TreeGrafter"/>
</dbReference>
<keyword evidence="6" id="KW-1185">Reference proteome</keyword>
<evidence type="ECO:0000313" key="6">
    <source>
        <dbReference type="Proteomes" id="UP000605848"/>
    </source>
</evidence>
<evidence type="ECO:0000313" key="5">
    <source>
        <dbReference type="EMBL" id="MBL0402550.1"/>
    </source>
</evidence>
<evidence type="ECO:0000256" key="2">
    <source>
        <dbReference type="PROSITE-ProRule" id="PRU00335"/>
    </source>
</evidence>
<dbReference type="InterPro" id="IPR001647">
    <property type="entry name" value="HTH_TetR"/>
</dbReference>
<feature type="domain" description="HTH tetR-type" evidence="4">
    <location>
        <begin position="38"/>
        <end position="98"/>
    </location>
</feature>
<dbReference type="PROSITE" id="PS01081">
    <property type="entry name" value="HTH_TETR_1"/>
    <property type="match status" value="1"/>
</dbReference>
<dbReference type="GO" id="GO:0003700">
    <property type="term" value="F:DNA-binding transcription factor activity"/>
    <property type="evidence" value="ECO:0007669"/>
    <property type="project" value="TreeGrafter"/>
</dbReference>
<evidence type="ECO:0000256" key="3">
    <source>
        <dbReference type="SAM" id="MobiDB-lite"/>
    </source>
</evidence>
<name>A0A936Z882_9HYPH</name>
<dbReference type="PRINTS" id="PR00455">
    <property type="entry name" value="HTHTETR"/>
</dbReference>
<dbReference type="InterPro" id="IPR025722">
    <property type="entry name" value="TetR"/>
</dbReference>
<sequence>MHLRRYRSKVHTLDAQVRHKGTPVSEPGPAPKRSRPAVSTRDKLIAVSLALFNERGPDRVTTAQIAEAAGVNEGNLYYYFKTKQALILAIFDQFEAAVERLLDGSRAANADPAAYVAFLREWFEIVWTYRFLYRDFMSLLATAPELRRRIRAISERIRTPIKDLIGHMRMAGLMDLSDEELDVLLPNLWIVSTYWVVYLDVQEGVGTLQKSHLEWGLKQVASLFRPYLTKAARDWLGTQPDALL</sequence>
<dbReference type="InterPro" id="IPR050109">
    <property type="entry name" value="HTH-type_TetR-like_transc_reg"/>
</dbReference>
<dbReference type="Proteomes" id="UP000605848">
    <property type="component" value="Unassembled WGS sequence"/>
</dbReference>
<dbReference type="AlphaFoldDB" id="A0A936Z882"/>
<dbReference type="PROSITE" id="PS50977">
    <property type="entry name" value="HTH_TETR_2"/>
    <property type="match status" value="1"/>
</dbReference>
<dbReference type="InterPro" id="IPR023772">
    <property type="entry name" value="DNA-bd_HTH_TetR-type_CS"/>
</dbReference>
<dbReference type="Pfam" id="PF13972">
    <property type="entry name" value="TetR"/>
    <property type="match status" value="1"/>
</dbReference>
<protein>
    <submittedName>
        <fullName evidence="5">TetR/AcrR family transcriptional regulator</fullName>
    </submittedName>
</protein>